<proteinExistence type="predicted"/>
<accession>A0A9N7Y6H1</accession>
<feature type="region of interest" description="Disordered" evidence="1">
    <location>
        <begin position="75"/>
        <end position="117"/>
    </location>
</feature>
<keyword evidence="3" id="KW-1185">Reference proteome</keyword>
<feature type="region of interest" description="Disordered" evidence="1">
    <location>
        <begin position="40"/>
        <end position="60"/>
    </location>
</feature>
<name>A0A9N7Y6H1_PLEPL</name>
<comment type="caution">
    <text evidence="2">The sequence shown here is derived from an EMBL/GenBank/DDBJ whole genome shotgun (WGS) entry which is preliminary data.</text>
</comment>
<organism evidence="2 3">
    <name type="scientific">Pleuronectes platessa</name>
    <name type="common">European plaice</name>
    <dbReference type="NCBI Taxonomy" id="8262"/>
    <lineage>
        <taxon>Eukaryota</taxon>
        <taxon>Metazoa</taxon>
        <taxon>Chordata</taxon>
        <taxon>Craniata</taxon>
        <taxon>Vertebrata</taxon>
        <taxon>Euteleostomi</taxon>
        <taxon>Actinopterygii</taxon>
        <taxon>Neopterygii</taxon>
        <taxon>Teleostei</taxon>
        <taxon>Neoteleostei</taxon>
        <taxon>Acanthomorphata</taxon>
        <taxon>Carangaria</taxon>
        <taxon>Pleuronectiformes</taxon>
        <taxon>Pleuronectoidei</taxon>
        <taxon>Pleuronectidae</taxon>
        <taxon>Pleuronectes</taxon>
    </lineage>
</organism>
<protein>
    <submittedName>
        <fullName evidence="2">Uncharacterized protein</fullName>
    </submittedName>
</protein>
<evidence type="ECO:0000313" key="3">
    <source>
        <dbReference type="Proteomes" id="UP001153269"/>
    </source>
</evidence>
<evidence type="ECO:0000256" key="1">
    <source>
        <dbReference type="SAM" id="MobiDB-lite"/>
    </source>
</evidence>
<dbReference type="Proteomes" id="UP001153269">
    <property type="component" value="Unassembled WGS sequence"/>
</dbReference>
<dbReference type="AlphaFoldDB" id="A0A9N7Y6H1"/>
<evidence type="ECO:0000313" key="2">
    <source>
        <dbReference type="EMBL" id="CAB1414362.1"/>
    </source>
</evidence>
<dbReference type="EMBL" id="CADEAL010000101">
    <property type="protein sequence ID" value="CAB1414362.1"/>
    <property type="molecule type" value="Genomic_DNA"/>
</dbReference>
<reference evidence="2" key="1">
    <citation type="submission" date="2020-03" db="EMBL/GenBank/DDBJ databases">
        <authorList>
            <person name="Weist P."/>
        </authorList>
    </citation>
    <scope>NUCLEOTIDE SEQUENCE</scope>
</reference>
<gene>
    <name evidence="2" type="ORF">PLEPLA_LOCUS2071</name>
</gene>
<sequence>MIQDSPSWMAQLGYGSRPLCGALQGLFHLSSPASSPSVFSSSAHRQYFPQPNKPQSNITPPDVFFAVRDIWAMNPAPRQTDQYRPPPPTRPTGTLPFGTSEYLNPFPAEPSGRLTAD</sequence>